<accession>A0A1F4SP39</accession>
<proteinExistence type="predicted"/>
<reference evidence="1 2" key="1">
    <citation type="journal article" date="2016" name="Nat. Commun.">
        <title>Thousands of microbial genomes shed light on interconnected biogeochemical processes in an aquifer system.</title>
        <authorList>
            <person name="Anantharaman K."/>
            <person name="Brown C.T."/>
            <person name="Hug L.A."/>
            <person name="Sharon I."/>
            <person name="Castelle C.J."/>
            <person name="Probst A.J."/>
            <person name="Thomas B.C."/>
            <person name="Singh A."/>
            <person name="Wilkins M.J."/>
            <person name="Karaoz U."/>
            <person name="Brodie E.L."/>
            <person name="Williams K.H."/>
            <person name="Hubbard S.S."/>
            <person name="Banfield J.F."/>
        </authorList>
    </citation>
    <scope>NUCLEOTIDE SEQUENCE [LARGE SCALE GENOMIC DNA]</scope>
</reference>
<organism evidence="1 2">
    <name type="scientific">candidate division WOR-1 bacterium RIFOXYB2_FULL_37_13</name>
    <dbReference type="NCBI Taxonomy" id="1802579"/>
    <lineage>
        <taxon>Bacteria</taxon>
        <taxon>Bacillati</taxon>
        <taxon>Saganbacteria</taxon>
    </lineage>
</organism>
<gene>
    <name evidence="1" type="ORF">A2310_03185</name>
</gene>
<evidence type="ECO:0000313" key="1">
    <source>
        <dbReference type="EMBL" id="OGC21463.1"/>
    </source>
</evidence>
<dbReference type="AlphaFoldDB" id="A0A1F4SP39"/>
<comment type="caution">
    <text evidence="1">The sequence shown here is derived from an EMBL/GenBank/DDBJ whole genome shotgun (WGS) entry which is preliminary data.</text>
</comment>
<name>A0A1F4SP39_UNCSA</name>
<protein>
    <submittedName>
        <fullName evidence="1">Uncharacterized protein</fullName>
    </submittedName>
</protein>
<dbReference type="Proteomes" id="UP000178417">
    <property type="component" value="Unassembled WGS sequence"/>
</dbReference>
<evidence type="ECO:0000313" key="2">
    <source>
        <dbReference type="Proteomes" id="UP000178417"/>
    </source>
</evidence>
<sequence length="291" mass="32840">MLPAVRAYATKHLYLELKGRKKITVLEQVFRIPNYTHPRPMISIRSWSPSSFNDGVFFSTILDDVKIEKEGEIVAPVVVTVDNLPVRLRNVVSTAKTSQTSEDFQASIGRYTGHTRRVSPQEPFDSTGYMPVSLEDLYRAARLSSSGVIDGSRFLFRFTNPYDSDLRNLHGAVFNKNNGCYGEEDTFKEKINKQLSSRLFWDTATGEEKERATTLISQVLADLDNETGLLSAAKMPIEFRNRILMHIRYSALAPLPKKYSSIENGMPNTGRLFIDDIICTSIENWAGNCKA</sequence>
<dbReference type="EMBL" id="MEUB01000041">
    <property type="protein sequence ID" value="OGC21463.1"/>
    <property type="molecule type" value="Genomic_DNA"/>
</dbReference>
<dbReference type="STRING" id="1802579.A2310_03185"/>